<accession>A0A6J1RBS5</accession>
<dbReference type="GO" id="GO:0005634">
    <property type="term" value="C:nucleus"/>
    <property type="evidence" value="ECO:0007669"/>
    <property type="project" value="UniProtKB-SubCell"/>
</dbReference>
<comment type="cofactor">
    <cofactor evidence="1">
        <name>a divalent metal cation</name>
        <dbReference type="ChEBI" id="CHEBI:60240"/>
    </cofactor>
</comment>
<evidence type="ECO:0000313" key="10">
    <source>
        <dbReference type="RefSeq" id="XP_024890215.1"/>
    </source>
</evidence>
<keyword evidence="9" id="KW-1185">Reference proteome</keyword>
<comment type="subcellular location">
    <subcellularLocation>
        <location evidence="2">Nucleus</location>
    </subcellularLocation>
</comment>
<dbReference type="Proteomes" id="UP000504618">
    <property type="component" value="Unplaced"/>
</dbReference>
<evidence type="ECO:0000256" key="1">
    <source>
        <dbReference type="ARBA" id="ARBA00001968"/>
    </source>
</evidence>
<evidence type="ECO:0000256" key="2">
    <source>
        <dbReference type="ARBA" id="ARBA00004123"/>
    </source>
</evidence>
<evidence type="ECO:0000256" key="4">
    <source>
        <dbReference type="ARBA" id="ARBA00022722"/>
    </source>
</evidence>
<dbReference type="PANTHER" id="PTHR22930:SF269">
    <property type="entry name" value="NUCLEASE HARBI1-LIKE PROTEIN"/>
    <property type="match status" value="1"/>
</dbReference>
<keyword evidence="4" id="KW-0540">Nuclease</keyword>
<dbReference type="InterPro" id="IPR027806">
    <property type="entry name" value="HARBI1_dom"/>
</dbReference>
<proteinExistence type="inferred from homology"/>
<reference evidence="10" key="1">
    <citation type="submission" date="2025-08" db="UniProtKB">
        <authorList>
            <consortium name="RefSeq"/>
        </authorList>
    </citation>
    <scope>IDENTIFICATION</scope>
    <source>
        <tissue evidence="10">Whole body</tissue>
    </source>
</reference>
<protein>
    <submittedName>
        <fullName evidence="10">Protein ANTAGONIST OF LIKE HETEROCHROMATIN PROTEIN 1-like</fullName>
    </submittedName>
</protein>
<evidence type="ECO:0000256" key="3">
    <source>
        <dbReference type="ARBA" id="ARBA00006958"/>
    </source>
</evidence>
<dbReference type="InterPro" id="IPR045249">
    <property type="entry name" value="HARBI1-like"/>
</dbReference>
<evidence type="ECO:0000256" key="6">
    <source>
        <dbReference type="ARBA" id="ARBA00022801"/>
    </source>
</evidence>
<evidence type="ECO:0000256" key="5">
    <source>
        <dbReference type="ARBA" id="ARBA00022723"/>
    </source>
</evidence>
<dbReference type="RefSeq" id="XP_024890215.1">
    <property type="nucleotide sequence ID" value="XM_025034447.1"/>
</dbReference>
<keyword evidence="7" id="KW-0539">Nucleus</keyword>
<dbReference type="AlphaFoldDB" id="A0A6J1RBS5"/>
<sequence>MSFNYRLHQWVLQCNSIVNQHYQEKKQAELVAAISMIANIIKSKNKRKRRCWISKVFAERQRHGFYHAVLPNIRLEDLRFRNYTRMTPIQLEELLSIVGHDLKKHYVVREPINEEQRLIVTLRYLASGDSMVSLSYQFLISVSSITNIIRETCSVIWEHLYPIVLSQCDTNDLKEIANDFANKWNFPHCVGAIDGKHIVIQCPDNAGSEYYNYKGSHSIILLAISDANYIIRCVDIGAPGRQGDAGLFKNSAMGLFLERKEFNLPLPEALYEDGPILPYVLIGDEAFPLTDYMMRPYPGKNGMTLEKRIYNYRLSRARRTVENVFGILASQWRLLRRPILAKVPNAIKMIQAIVCLHNWLRKHDVERETYITQQLVDRPVIDGDIENGSWRQNVEDFRAYINIRCTQTRTYSLRAANIREEFCRFFNEEGEVGWQNIQIYK</sequence>
<dbReference type="GO" id="GO:0016787">
    <property type="term" value="F:hydrolase activity"/>
    <property type="evidence" value="ECO:0007669"/>
    <property type="project" value="UniProtKB-KW"/>
</dbReference>
<dbReference type="GO" id="GO:0046872">
    <property type="term" value="F:metal ion binding"/>
    <property type="evidence" value="ECO:0007669"/>
    <property type="project" value="UniProtKB-KW"/>
</dbReference>
<dbReference type="Pfam" id="PF13359">
    <property type="entry name" value="DDE_Tnp_4"/>
    <property type="match status" value="1"/>
</dbReference>
<evidence type="ECO:0000259" key="8">
    <source>
        <dbReference type="Pfam" id="PF13359"/>
    </source>
</evidence>
<name>A0A6J1RBS5_9HYME</name>
<dbReference type="PANTHER" id="PTHR22930">
    <property type="match status" value="1"/>
</dbReference>
<evidence type="ECO:0000313" key="9">
    <source>
        <dbReference type="Proteomes" id="UP000504618"/>
    </source>
</evidence>
<gene>
    <name evidence="10" type="primary">LOC112466383</name>
</gene>
<feature type="domain" description="DDE Tnp4" evidence="8">
    <location>
        <begin position="193"/>
        <end position="358"/>
    </location>
</feature>
<dbReference type="OrthoDB" id="6627079at2759"/>
<keyword evidence="5" id="KW-0479">Metal-binding</keyword>
<dbReference type="GeneID" id="112466383"/>
<evidence type="ECO:0000256" key="7">
    <source>
        <dbReference type="ARBA" id="ARBA00023242"/>
    </source>
</evidence>
<dbReference type="GO" id="GO:0004518">
    <property type="term" value="F:nuclease activity"/>
    <property type="evidence" value="ECO:0007669"/>
    <property type="project" value="UniProtKB-KW"/>
</dbReference>
<organism evidence="9 10">
    <name type="scientific">Temnothorax curvispinosus</name>
    <dbReference type="NCBI Taxonomy" id="300111"/>
    <lineage>
        <taxon>Eukaryota</taxon>
        <taxon>Metazoa</taxon>
        <taxon>Ecdysozoa</taxon>
        <taxon>Arthropoda</taxon>
        <taxon>Hexapoda</taxon>
        <taxon>Insecta</taxon>
        <taxon>Pterygota</taxon>
        <taxon>Neoptera</taxon>
        <taxon>Endopterygota</taxon>
        <taxon>Hymenoptera</taxon>
        <taxon>Apocrita</taxon>
        <taxon>Aculeata</taxon>
        <taxon>Formicoidea</taxon>
        <taxon>Formicidae</taxon>
        <taxon>Myrmicinae</taxon>
        <taxon>Temnothorax</taxon>
    </lineage>
</organism>
<keyword evidence="6" id="KW-0378">Hydrolase</keyword>
<comment type="similarity">
    <text evidence="3">Belongs to the HARBI1 family.</text>
</comment>